<dbReference type="SUPFAM" id="SSF116820">
    <property type="entry name" value="Rps17e-like"/>
    <property type="match status" value="1"/>
</dbReference>
<gene>
    <name evidence="5" type="ORF">NAS2_1428</name>
</gene>
<accession>A0A4P2VPK7</accession>
<dbReference type="GO" id="GO:0003735">
    <property type="term" value="F:structural constituent of ribosome"/>
    <property type="evidence" value="ECO:0007669"/>
    <property type="project" value="InterPro"/>
</dbReference>
<reference evidence="5 6" key="1">
    <citation type="journal article" date="2019" name="ISME J.">
        <title>Isolation and characterization of a thermophilic sulfur- and iron-reducing thaumarchaeote from a terrestrial acidic hot spring.</title>
        <authorList>
            <person name="Kato S."/>
            <person name="Itoh T."/>
            <person name="Yuki M."/>
            <person name="Nagamori M."/>
            <person name="Ohnishi M."/>
            <person name="Uematsu K."/>
            <person name="Suzuki K."/>
            <person name="Takashina T."/>
            <person name="Ohkuma M."/>
        </authorList>
    </citation>
    <scope>NUCLEOTIDE SEQUENCE [LARGE SCALE GENOMIC DNA]</scope>
    <source>
        <strain evidence="5 6">NAS-02</strain>
    </source>
</reference>
<dbReference type="EMBL" id="AP018732">
    <property type="protein sequence ID" value="BBE42815.1"/>
    <property type="molecule type" value="Genomic_DNA"/>
</dbReference>
<dbReference type="GeneID" id="55585239"/>
<proteinExistence type="inferred from homology"/>
<keyword evidence="2 5" id="KW-0689">Ribosomal protein</keyword>
<dbReference type="GO" id="GO:0005840">
    <property type="term" value="C:ribosome"/>
    <property type="evidence" value="ECO:0007669"/>
    <property type="project" value="UniProtKB-KW"/>
</dbReference>
<dbReference type="OrthoDB" id="52479at2157"/>
<evidence type="ECO:0000256" key="4">
    <source>
        <dbReference type="ARBA" id="ARBA00035394"/>
    </source>
</evidence>
<comment type="similarity">
    <text evidence="1">Belongs to the eukaryotic ribosomal protein eS17 family.</text>
</comment>
<sequence length="74" mass="8509">MAKLRKIAEDILRRYPDRFTDDFEHNKRVLQDLVDAESKYLRNALAGYITRYMSRASGAEEEEKGEDKAEAAAA</sequence>
<dbReference type="InterPro" id="IPR036401">
    <property type="entry name" value="Ribosomal_eS17_sf"/>
</dbReference>
<dbReference type="AlphaFoldDB" id="A0A4P2VPK7"/>
<organism evidence="5 6">
    <name type="scientific">Conexivisphaera calida</name>
    <dbReference type="NCBI Taxonomy" id="1874277"/>
    <lineage>
        <taxon>Archaea</taxon>
        <taxon>Nitrososphaerota</taxon>
        <taxon>Conexivisphaeria</taxon>
        <taxon>Conexivisphaerales</taxon>
        <taxon>Conexivisphaeraceae</taxon>
        <taxon>Conexivisphaera</taxon>
    </lineage>
</organism>
<keyword evidence="3" id="KW-0687">Ribonucleoprotein</keyword>
<dbReference type="GO" id="GO:0006412">
    <property type="term" value="P:translation"/>
    <property type="evidence" value="ECO:0007669"/>
    <property type="project" value="InterPro"/>
</dbReference>
<dbReference type="GO" id="GO:1990904">
    <property type="term" value="C:ribonucleoprotein complex"/>
    <property type="evidence" value="ECO:0007669"/>
    <property type="project" value="UniProtKB-KW"/>
</dbReference>
<keyword evidence="6" id="KW-1185">Reference proteome</keyword>
<evidence type="ECO:0000256" key="2">
    <source>
        <dbReference type="ARBA" id="ARBA00022980"/>
    </source>
</evidence>
<dbReference type="KEGG" id="ccai:NAS2_1428"/>
<name>A0A4P2VPK7_9ARCH</name>
<evidence type="ECO:0000256" key="1">
    <source>
        <dbReference type="ARBA" id="ARBA00010444"/>
    </source>
</evidence>
<evidence type="ECO:0000313" key="5">
    <source>
        <dbReference type="EMBL" id="BBE42815.1"/>
    </source>
</evidence>
<evidence type="ECO:0000256" key="3">
    <source>
        <dbReference type="ARBA" id="ARBA00023274"/>
    </source>
</evidence>
<protein>
    <recommendedName>
        <fullName evidence="4">30S ribosomal protein S17e</fullName>
    </recommendedName>
</protein>
<dbReference type="Pfam" id="PF00833">
    <property type="entry name" value="Ribosomal_S17e"/>
    <property type="match status" value="1"/>
</dbReference>
<evidence type="ECO:0000313" key="6">
    <source>
        <dbReference type="Proteomes" id="UP000509448"/>
    </source>
</evidence>
<dbReference type="PANTHER" id="PTHR10732">
    <property type="entry name" value="40S RIBOSOMAL PROTEIN S17"/>
    <property type="match status" value="1"/>
</dbReference>
<dbReference type="Gene3D" id="1.10.60.20">
    <property type="entry name" value="Ribosomal protein S17e-like"/>
    <property type="match status" value="1"/>
</dbReference>
<dbReference type="NCBIfam" id="NF002242">
    <property type="entry name" value="PRK01151.1"/>
    <property type="match status" value="1"/>
</dbReference>
<dbReference type="Proteomes" id="UP000509448">
    <property type="component" value="Chromosome"/>
</dbReference>
<dbReference type="PANTHER" id="PTHR10732:SF0">
    <property type="entry name" value="40S RIBOSOMAL PROTEIN S17"/>
    <property type="match status" value="1"/>
</dbReference>
<dbReference type="RefSeq" id="WP_174449010.1">
    <property type="nucleotide sequence ID" value="NZ_AP018732.1"/>
</dbReference>
<dbReference type="InterPro" id="IPR001210">
    <property type="entry name" value="Ribosomal_eS17"/>
</dbReference>